<evidence type="ECO:0000313" key="1">
    <source>
        <dbReference type="EMBL" id="ETI54956.1"/>
    </source>
</evidence>
<comment type="caution">
    <text evidence="1">The sequence shown here is derived from an EMBL/GenBank/DDBJ whole genome shotgun (WGS) entry which is preliminary data.</text>
</comment>
<dbReference type="AlphaFoldDB" id="V9FV66"/>
<organism evidence="1 2">
    <name type="scientific">Phytophthora nicotianae P1569</name>
    <dbReference type="NCBI Taxonomy" id="1317065"/>
    <lineage>
        <taxon>Eukaryota</taxon>
        <taxon>Sar</taxon>
        <taxon>Stramenopiles</taxon>
        <taxon>Oomycota</taxon>
        <taxon>Peronosporomycetes</taxon>
        <taxon>Peronosporales</taxon>
        <taxon>Peronosporaceae</taxon>
        <taxon>Phytophthora</taxon>
    </lineage>
</organism>
<dbReference type="EMBL" id="ANIZ01000406">
    <property type="protein sequence ID" value="ETI54956.1"/>
    <property type="molecule type" value="Genomic_DNA"/>
</dbReference>
<keyword evidence="2" id="KW-1185">Reference proteome</keyword>
<accession>V9FV66</accession>
<protein>
    <submittedName>
        <fullName evidence="1">Uncharacterized protein</fullName>
    </submittedName>
</protein>
<dbReference type="HOGENOM" id="CLU_2818054_0_0_1"/>
<reference evidence="1 2" key="1">
    <citation type="submission" date="2013-11" db="EMBL/GenBank/DDBJ databases">
        <title>The Genome Sequence of Phytophthora parasitica P1569.</title>
        <authorList>
            <consortium name="The Broad Institute Genomics Platform"/>
            <person name="Russ C."/>
            <person name="Tyler B."/>
            <person name="Panabieres F."/>
            <person name="Shan W."/>
            <person name="Tripathy S."/>
            <person name="Grunwald N."/>
            <person name="Machado M."/>
            <person name="Johnson C.S."/>
            <person name="Arredondo F."/>
            <person name="Hong C."/>
            <person name="Coffey M."/>
            <person name="Young S.K."/>
            <person name="Zeng Q."/>
            <person name="Gargeya S."/>
            <person name="Fitzgerald M."/>
            <person name="Abouelleil A."/>
            <person name="Alvarado L."/>
            <person name="Chapman S.B."/>
            <person name="Gainer-Dewar J."/>
            <person name="Goldberg J."/>
            <person name="Griggs A."/>
            <person name="Gujja S."/>
            <person name="Hansen M."/>
            <person name="Howarth C."/>
            <person name="Imamovic A."/>
            <person name="Ireland A."/>
            <person name="Larimer J."/>
            <person name="McCowan C."/>
            <person name="Murphy C."/>
            <person name="Pearson M."/>
            <person name="Poon T.W."/>
            <person name="Priest M."/>
            <person name="Roberts A."/>
            <person name="Saif S."/>
            <person name="Shea T."/>
            <person name="Sykes S."/>
            <person name="Wortman J."/>
            <person name="Nusbaum C."/>
            <person name="Birren B."/>
        </authorList>
    </citation>
    <scope>NUCLEOTIDE SEQUENCE [LARGE SCALE GENOMIC DNA]</scope>
    <source>
        <strain evidence="1 2">P1569</strain>
    </source>
</reference>
<proteinExistence type="predicted"/>
<gene>
    <name evidence="1" type="ORF">F443_02312</name>
</gene>
<dbReference type="Proteomes" id="UP000018721">
    <property type="component" value="Unassembled WGS sequence"/>
</dbReference>
<name>V9FV66_PHYNI</name>
<sequence length="67" mass="7687">MEKLKHIASDPGYTQPSRSKLTLRVLQLLDLSRRFKCLGESIHGGFQKGSPRIGKIEDIRFVLNMFK</sequence>
<evidence type="ECO:0000313" key="2">
    <source>
        <dbReference type="Proteomes" id="UP000018721"/>
    </source>
</evidence>